<dbReference type="Proteomes" id="UP001364695">
    <property type="component" value="Unassembled WGS sequence"/>
</dbReference>
<dbReference type="EMBL" id="JAWDIE010000030">
    <property type="protein sequence ID" value="MEJ7139506.1"/>
    <property type="molecule type" value="Genomic_DNA"/>
</dbReference>
<comment type="caution">
    <text evidence="1">The sequence shown here is derived from an EMBL/GenBank/DDBJ whole genome shotgun (WGS) entry which is preliminary data.</text>
</comment>
<evidence type="ECO:0000313" key="2">
    <source>
        <dbReference type="Proteomes" id="UP001364695"/>
    </source>
</evidence>
<evidence type="ECO:0000313" key="1">
    <source>
        <dbReference type="EMBL" id="MEJ7139506.1"/>
    </source>
</evidence>
<protein>
    <submittedName>
        <fullName evidence="1">Phosphoglycolate phosphatase</fullName>
        <ecNumber evidence="1">3.1.3.18</ecNumber>
    </submittedName>
</protein>
<sequence length="222" mass="23806">MSQAADLVFFDLDGTLVETAPEILDATNATLAELGQRPVGQTQIEAWIGHGTQNLLAKALAWAQGAPIEAVAADPALPAHYAVFQRHYARCCGTRSRLYPGVRSALERLRQRGARLAVLTNKERAYTLPVLDAHGLTPLFDDIVCGDSHPRRKPDPMGLLAVLSASGLERKQALMVGDSSTDIATARAAGVAVWALPYGYNHGQPIADSHPDRVIESLAELP</sequence>
<gene>
    <name evidence="1" type="ORF">RV045_13855</name>
</gene>
<organism evidence="1 2">
    <name type="scientific">Amphibiibacter pelophylacis</name>
    <dbReference type="NCBI Taxonomy" id="1799477"/>
    <lineage>
        <taxon>Bacteria</taxon>
        <taxon>Pseudomonadati</taxon>
        <taxon>Pseudomonadota</taxon>
        <taxon>Betaproteobacteria</taxon>
        <taxon>Burkholderiales</taxon>
        <taxon>Sphaerotilaceae</taxon>
        <taxon>Amphibiibacter</taxon>
    </lineage>
</organism>
<dbReference type="EC" id="3.1.3.18" evidence="1"/>
<keyword evidence="2" id="KW-1185">Reference proteome</keyword>
<accession>A0ACC6P5K6</accession>
<reference evidence="1" key="1">
    <citation type="submission" date="2023-10" db="EMBL/GenBank/DDBJ databases">
        <title>Amphibacter perezi, gen. nov., sp. nov. a novel taxa of the family Comamonadaceae, class Betaproteobacteria isolated from the skin microbiota of Pelophylax perezi from different populations.</title>
        <authorList>
            <person name="Costa S."/>
            <person name="Proenca D.N."/>
            <person name="Lopes I."/>
            <person name="Morais P.V."/>
        </authorList>
    </citation>
    <scope>NUCLEOTIDE SEQUENCE</scope>
    <source>
        <strain evidence="1">SL12-8</strain>
    </source>
</reference>
<name>A0ACC6P5K6_9BURK</name>
<proteinExistence type="predicted"/>
<keyword evidence="1" id="KW-0378">Hydrolase</keyword>